<dbReference type="PANTHER" id="PTHR34615">
    <property type="entry name" value="PX DOMAIN-CONTAINING PROTEIN"/>
    <property type="match status" value="1"/>
</dbReference>
<evidence type="ECO:0000256" key="1">
    <source>
        <dbReference type="ARBA" id="ARBA00001968"/>
    </source>
</evidence>
<evidence type="ECO:0000259" key="3">
    <source>
        <dbReference type="Pfam" id="PF13359"/>
    </source>
</evidence>
<comment type="caution">
    <text evidence="4">The sequence shown here is derived from an EMBL/GenBank/DDBJ whole genome shotgun (WGS) entry which is preliminary data.</text>
</comment>
<keyword evidence="2" id="KW-0479">Metal-binding</keyword>
<evidence type="ECO:0000313" key="4">
    <source>
        <dbReference type="EMBL" id="KAF0748129.1"/>
    </source>
</evidence>
<dbReference type="Pfam" id="PF13359">
    <property type="entry name" value="DDE_Tnp_4"/>
    <property type="match status" value="1"/>
</dbReference>
<dbReference type="GO" id="GO:0046872">
    <property type="term" value="F:metal ion binding"/>
    <property type="evidence" value="ECO:0007669"/>
    <property type="project" value="UniProtKB-KW"/>
</dbReference>
<comment type="cofactor">
    <cofactor evidence="1">
        <name>a divalent metal cation</name>
        <dbReference type="ChEBI" id="CHEBI:60240"/>
    </cofactor>
</comment>
<evidence type="ECO:0000256" key="2">
    <source>
        <dbReference type="ARBA" id="ARBA00022723"/>
    </source>
</evidence>
<sequence>MRLLRLIAYVVERPLVPDVRFDLLALSDADSTLKFRFDVAGVQALVSALRLPVVIITSSRDRCLSTEALCITLYRMSYPRRYYDMMATFGRSRESICRIFNDVIDALYSKWNQVLYFCQHIVADRLPAYSSAIVSKGSPMEKIFGFIDGSKFETCRITQKRSRRQLGFSDMQRLLYSGHKRRHCLNFQAVTAPDGLCVHFWGPMEGSRHDTTMLRLSKLQEYLNENRHVFDGYLIYGDPAYGVLDWVCSGFKGSHLDQPRRDFNVAMSRVRQSVEWSFGAMKQQWAMVAYKMQQKIMLQNVGKVILVAMLFSNCHCCYYGGNQISDYFGIVPPSLCEYLVLPEN</sequence>
<dbReference type="AlphaFoldDB" id="A0A6A5ADY9"/>
<feature type="domain" description="DDE Tnp4" evidence="3">
    <location>
        <begin position="171"/>
        <end position="313"/>
    </location>
</feature>
<reference evidence="4 5" key="1">
    <citation type="submission" date="2019-06" db="EMBL/GenBank/DDBJ databases">
        <title>Genomics analysis of Aphanomyces spp. identifies a new class of oomycete effector associated with host adaptation.</title>
        <authorList>
            <person name="Gaulin E."/>
        </authorList>
    </citation>
    <scope>NUCLEOTIDE SEQUENCE [LARGE SCALE GENOMIC DNA]</scope>
    <source>
        <strain evidence="4 5">E</strain>
    </source>
</reference>
<dbReference type="InterPro" id="IPR027806">
    <property type="entry name" value="HARBI1_dom"/>
</dbReference>
<gene>
    <name evidence="4" type="ORF">AaE_007456</name>
</gene>
<dbReference type="Proteomes" id="UP000469452">
    <property type="component" value="Unassembled WGS sequence"/>
</dbReference>
<name>A0A6A5ADY9_APHAT</name>
<organism evidence="4 5">
    <name type="scientific">Aphanomyces astaci</name>
    <name type="common">Crayfish plague agent</name>
    <dbReference type="NCBI Taxonomy" id="112090"/>
    <lineage>
        <taxon>Eukaryota</taxon>
        <taxon>Sar</taxon>
        <taxon>Stramenopiles</taxon>
        <taxon>Oomycota</taxon>
        <taxon>Saprolegniomycetes</taxon>
        <taxon>Saprolegniales</taxon>
        <taxon>Verrucalvaceae</taxon>
        <taxon>Aphanomyces</taxon>
    </lineage>
</organism>
<accession>A0A6A5ADY9</accession>
<dbReference type="EMBL" id="VJMI01013304">
    <property type="protein sequence ID" value="KAF0748129.1"/>
    <property type="molecule type" value="Genomic_DNA"/>
</dbReference>
<proteinExistence type="predicted"/>
<dbReference type="PANTHER" id="PTHR34615:SF1">
    <property type="entry name" value="PX DOMAIN-CONTAINING PROTEIN"/>
    <property type="match status" value="1"/>
</dbReference>
<dbReference type="VEuPathDB" id="FungiDB:H257_14881"/>
<evidence type="ECO:0000313" key="5">
    <source>
        <dbReference type="Proteomes" id="UP000469452"/>
    </source>
</evidence>
<protein>
    <recommendedName>
        <fullName evidence="3">DDE Tnp4 domain-containing protein</fullName>
    </recommendedName>
</protein>